<evidence type="ECO:0000313" key="2">
    <source>
        <dbReference type="EMBL" id="CAK5275951.1"/>
    </source>
</evidence>
<name>A0AAD2K309_9AGAR</name>
<protein>
    <submittedName>
        <fullName evidence="2">Uncharacterized protein</fullName>
    </submittedName>
</protein>
<keyword evidence="3" id="KW-1185">Reference proteome</keyword>
<proteinExistence type="predicted"/>
<feature type="compositionally biased region" description="Polar residues" evidence="1">
    <location>
        <begin position="14"/>
        <end position="29"/>
    </location>
</feature>
<dbReference type="EMBL" id="CAVNYO010000405">
    <property type="protein sequence ID" value="CAK5275951.1"/>
    <property type="molecule type" value="Genomic_DNA"/>
</dbReference>
<evidence type="ECO:0000313" key="3">
    <source>
        <dbReference type="Proteomes" id="UP001295794"/>
    </source>
</evidence>
<evidence type="ECO:0000256" key="1">
    <source>
        <dbReference type="SAM" id="MobiDB-lite"/>
    </source>
</evidence>
<comment type="caution">
    <text evidence="2">The sequence shown here is derived from an EMBL/GenBank/DDBJ whole genome shotgun (WGS) entry which is preliminary data.</text>
</comment>
<sequence>MRDEPNARLRCRNSRSSDTTKGVSSSRQQDGGHGSRNPLRSV</sequence>
<dbReference type="Proteomes" id="UP001295794">
    <property type="component" value="Unassembled WGS sequence"/>
</dbReference>
<reference evidence="2" key="1">
    <citation type="submission" date="2023-11" db="EMBL/GenBank/DDBJ databases">
        <authorList>
            <person name="De Vega J J."/>
            <person name="De Vega J J."/>
        </authorList>
    </citation>
    <scope>NUCLEOTIDE SEQUENCE</scope>
</reference>
<dbReference type="AlphaFoldDB" id="A0AAD2K309"/>
<accession>A0AAD2K309</accession>
<feature type="region of interest" description="Disordered" evidence="1">
    <location>
        <begin position="1"/>
        <end position="42"/>
    </location>
</feature>
<organism evidence="2 3">
    <name type="scientific">Mycena citricolor</name>
    <dbReference type="NCBI Taxonomy" id="2018698"/>
    <lineage>
        <taxon>Eukaryota</taxon>
        <taxon>Fungi</taxon>
        <taxon>Dikarya</taxon>
        <taxon>Basidiomycota</taxon>
        <taxon>Agaricomycotina</taxon>
        <taxon>Agaricomycetes</taxon>
        <taxon>Agaricomycetidae</taxon>
        <taxon>Agaricales</taxon>
        <taxon>Marasmiineae</taxon>
        <taxon>Mycenaceae</taxon>
        <taxon>Mycena</taxon>
    </lineage>
</organism>
<gene>
    <name evidence="2" type="ORF">MYCIT1_LOCUS24059</name>
</gene>